<proteinExistence type="predicted"/>
<feature type="region of interest" description="Disordered" evidence="1">
    <location>
        <begin position="1"/>
        <end position="29"/>
    </location>
</feature>
<evidence type="ECO:0000313" key="2">
    <source>
        <dbReference type="EMBL" id="AJE87508.1"/>
    </source>
</evidence>
<evidence type="ECO:0000256" key="1">
    <source>
        <dbReference type="SAM" id="MobiDB-lite"/>
    </source>
</evidence>
<organism evidence="2 3">
    <name type="scientific">Streptomyces albus (strain ATCC 21838 / DSM 41398 / FERM P-419 / JCM 4703 / NBRC 107858)</name>
    <dbReference type="NCBI Taxonomy" id="1081613"/>
    <lineage>
        <taxon>Bacteria</taxon>
        <taxon>Bacillati</taxon>
        <taxon>Actinomycetota</taxon>
        <taxon>Actinomycetes</taxon>
        <taxon>Kitasatosporales</taxon>
        <taxon>Streptomycetaceae</taxon>
        <taxon>Streptomyces</taxon>
    </lineage>
</organism>
<accession>A0A0B5EXG3</accession>
<gene>
    <name evidence="2" type="ORF">SLNWT_7132</name>
</gene>
<keyword evidence="3" id="KW-1185">Reference proteome</keyword>
<evidence type="ECO:0000313" key="3">
    <source>
        <dbReference type="Proteomes" id="UP000031523"/>
    </source>
</evidence>
<name>A0A0B5EXG3_STRA4</name>
<dbReference type="EMBL" id="CP010519">
    <property type="protein sequence ID" value="AJE87508.1"/>
    <property type="molecule type" value="Genomic_DNA"/>
</dbReference>
<protein>
    <submittedName>
        <fullName evidence="2">Uncharacterized protein</fullName>
    </submittedName>
</protein>
<sequence length="47" mass="5374">MLDHRNLMPQRMVIGPDFGQSDTTPVGMQRSRCIDVRETERADTGVR</sequence>
<dbReference type="KEGG" id="sals:SLNWT_7132"/>
<dbReference type="AlphaFoldDB" id="A0A0B5EXG3"/>
<dbReference type="Proteomes" id="UP000031523">
    <property type="component" value="Chromosome"/>
</dbReference>
<reference evidence="2 3" key="1">
    <citation type="submission" date="2015-01" db="EMBL/GenBank/DDBJ databases">
        <title>Enhanced salinomycin production by adjusting the supply of polyketide extender units in Streptomyce albus DSM 41398.</title>
        <authorList>
            <person name="Lu C."/>
        </authorList>
    </citation>
    <scope>NUCLEOTIDE SEQUENCE [LARGE SCALE GENOMIC DNA]</scope>
    <source>
        <strain evidence="3">ATCC 21838 / DSM 41398 / FERM P-419 / JCM 4703 / NBRC 107858</strain>
    </source>
</reference>